<protein>
    <submittedName>
        <fullName evidence="2">Uncharacterized protein</fullName>
    </submittedName>
</protein>
<proteinExistence type="predicted"/>
<dbReference type="EMBL" id="JBBPEH010000015">
    <property type="protein sequence ID" value="KAK7529789.1"/>
    <property type="molecule type" value="Genomic_DNA"/>
</dbReference>
<feature type="region of interest" description="Disordered" evidence="1">
    <location>
        <begin position="56"/>
        <end position="115"/>
    </location>
</feature>
<dbReference type="RefSeq" id="XP_066650155.1">
    <property type="nucleotide sequence ID" value="XM_066798512.1"/>
</dbReference>
<name>A0ABR1L512_9PEZI</name>
<feature type="compositionally biased region" description="Polar residues" evidence="1">
    <location>
        <begin position="79"/>
        <end position="93"/>
    </location>
</feature>
<keyword evidence="3" id="KW-1185">Reference proteome</keyword>
<sequence length="369" mass="40826">MNTSVAEEVCLPFWDIERWVVGAHTDAHFIEFSRLVFLDVHFMLRALVLRTRRQMRDPAGQPTGHHADHTEWVSRETRSPGNTQGVSPHSTPTVLLPPKRRAESSGHLPHNIKPISPSTDQTLILAAHAYPNTAMICHLPTPAHPFDTAACCSQSKPARLQRHRSRTTAPKKTVCLSSTSSSGHVRLADKLPSRTHRELRLRLRFRLPPLPPAVLAWRVAAAACALRQKENSDKVCLFSYSEPAPAPQPPPPCARVWRNVSASSARTGSGTLDTTIRNLPRHDTSDAATWTRTETDFSRSVSVSPSIHLSVSLPALPAKQAPLPHLAVLSPSTLGPWLRIAEQTETRGKRTEPRSATPWYHSSFTVMLV</sequence>
<evidence type="ECO:0000313" key="2">
    <source>
        <dbReference type="EMBL" id="KAK7529789.1"/>
    </source>
</evidence>
<accession>A0ABR1L512</accession>
<reference evidence="2 3" key="1">
    <citation type="submission" date="2024-04" db="EMBL/GenBank/DDBJ databases">
        <title>Phyllosticta paracitricarpa is synonymous to the EU quarantine fungus P. citricarpa based on phylogenomic analyses.</title>
        <authorList>
            <consortium name="Lawrence Berkeley National Laboratory"/>
            <person name="Van ingen-buijs V.A."/>
            <person name="Van westerhoven A.C."/>
            <person name="Haridas S."/>
            <person name="Skiadas P."/>
            <person name="Martin F."/>
            <person name="Groenewald J.Z."/>
            <person name="Crous P.W."/>
            <person name="Seidl M.F."/>
        </authorList>
    </citation>
    <scope>NUCLEOTIDE SEQUENCE [LARGE SCALE GENOMIC DNA]</scope>
    <source>
        <strain evidence="2 3">CPC 17464</strain>
    </source>
</reference>
<evidence type="ECO:0000256" key="1">
    <source>
        <dbReference type="SAM" id="MobiDB-lite"/>
    </source>
</evidence>
<gene>
    <name evidence="2" type="ORF">J3D65DRAFT_607481</name>
</gene>
<dbReference type="GeneID" id="92031418"/>
<evidence type="ECO:0000313" key="3">
    <source>
        <dbReference type="Proteomes" id="UP001360953"/>
    </source>
</evidence>
<organism evidence="2 3">
    <name type="scientific">Phyllosticta citribraziliensis</name>
    <dbReference type="NCBI Taxonomy" id="989973"/>
    <lineage>
        <taxon>Eukaryota</taxon>
        <taxon>Fungi</taxon>
        <taxon>Dikarya</taxon>
        <taxon>Ascomycota</taxon>
        <taxon>Pezizomycotina</taxon>
        <taxon>Dothideomycetes</taxon>
        <taxon>Dothideomycetes incertae sedis</taxon>
        <taxon>Botryosphaeriales</taxon>
        <taxon>Phyllostictaceae</taxon>
        <taxon>Phyllosticta</taxon>
    </lineage>
</organism>
<feature type="compositionally biased region" description="Basic and acidic residues" evidence="1">
    <location>
        <begin position="65"/>
        <end position="78"/>
    </location>
</feature>
<dbReference type="Proteomes" id="UP001360953">
    <property type="component" value="Unassembled WGS sequence"/>
</dbReference>
<comment type="caution">
    <text evidence="2">The sequence shown here is derived from an EMBL/GenBank/DDBJ whole genome shotgun (WGS) entry which is preliminary data.</text>
</comment>